<evidence type="ECO:0000313" key="9">
    <source>
        <dbReference type="EMBL" id="VFQ78184.1"/>
    </source>
</evidence>
<evidence type="ECO:0000256" key="2">
    <source>
        <dbReference type="ARBA" id="ARBA00022676"/>
    </source>
</evidence>
<feature type="compositionally biased region" description="Basic and acidic residues" evidence="6">
    <location>
        <begin position="447"/>
        <end position="462"/>
    </location>
</feature>
<evidence type="ECO:0000256" key="4">
    <source>
        <dbReference type="ARBA" id="ARBA00023136"/>
    </source>
</evidence>
<dbReference type="InterPro" id="IPR003406">
    <property type="entry name" value="Glyco_trans_14"/>
</dbReference>
<keyword evidence="7" id="KW-0812">Transmembrane</keyword>
<dbReference type="Pfam" id="PF22936">
    <property type="entry name" value="Pol_BBD"/>
    <property type="match status" value="1"/>
</dbReference>
<organism evidence="9 10">
    <name type="scientific">Cuscuta campestris</name>
    <dbReference type="NCBI Taxonomy" id="132261"/>
    <lineage>
        <taxon>Eukaryota</taxon>
        <taxon>Viridiplantae</taxon>
        <taxon>Streptophyta</taxon>
        <taxon>Embryophyta</taxon>
        <taxon>Tracheophyta</taxon>
        <taxon>Spermatophyta</taxon>
        <taxon>Magnoliopsida</taxon>
        <taxon>eudicotyledons</taxon>
        <taxon>Gunneridae</taxon>
        <taxon>Pentapetalae</taxon>
        <taxon>asterids</taxon>
        <taxon>lamiids</taxon>
        <taxon>Solanales</taxon>
        <taxon>Convolvulaceae</taxon>
        <taxon>Cuscuteae</taxon>
        <taxon>Cuscuta</taxon>
        <taxon>Cuscuta subgen. Grammica</taxon>
        <taxon>Cuscuta sect. Cleistogrammica</taxon>
    </lineage>
</organism>
<dbReference type="Pfam" id="PF14223">
    <property type="entry name" value="Retrotran_gag_2"/>
    <property type="match status" value="1"/>
</dbReference>
<dbReference type="Proteomes" id="UP000595140">
    <property type="component" value="Unassembled WGS sequence"/>
</dbReference>
<keyword evidence="2" id="KW-0328">Glycosyltransferase</keyword>
<dbReference type="Pfam" id="PF02485">
    <property type="entry name" value="Branch"/>
    <property type="match status" value="1"/>
</dbReference>
<dbReference type="AlphaFoldDB" id="A0A484LPI2"/>
<evidence type="ECO:0000313" key="10">
    <source>
        <dbReference type="Proteomes" id="UP000595140"/>
    </source>
</evidence>
<evidence type="ECO:0000259" key="8">
    <source>
        <dbReference type="Pfam" id="PF22936"/>
    </source>
</evidence>
<feature type="region of interest" description="Disordered" evidence="6">
    <location>
        <begin position="447"/>
        <end position="489"/>
    </location>
</feature>
<sequence length="966" mass="109562">MANLLAKMRRPIAARLKISLKCSRKLKRVRLLRHYNYGYIQEYEYSPSCTPSVRHYHYKREEAKKLHFGCRGLFGSLFLVSRCLGAPSGGADDENRAVFIPNLSSGSEAFGCNEEREMRSIDERAEEFIERFYEEMRRQHYVMKHFDAMSFEMTEDGKFRIEKFDGTNFSWWKMQIEDLLVQKDLDVVLGDKPENMSDADWAGEDSEGIMEALSNMYEKPSAANKVFLIRELVNTKMKEGTSITEHINKLNSILARLLSVGIKFDDEVQALLLLSSLPDSWSGTVTAVTGSVGPDGFTFDQIRDLVLGEDVRRKSSGESSDELLHVGSASDEEVALTCCEESNVDSWVMDSGASFHATHSGEALQNLVIRDFGKVRLADDRALEVTGMGDMVLKTSVGFWTLKDVRVVPALKKSLISVRQLDEQGHEKRNKVRFTESRGQNKVVCAREKPRATGQTQDERAWKGSRGPVRGIYGSGSSRGASAKLPRRQWARRTSIPAVGTSPENFLLSMESVCSQDVPGSGSVRLQWEPVGTEDESRAAAIGELRKITRCTGNRGGWQLMTIKPPSGRMLDNMPKMATLTKELSTFQITITTLILGLSMAFFVVTLGMFINHRYKKIMVFEDIYLPLHDLIPTLPNKNSCQHADFNNSYNNVTVKNQLSLENAWHSMSDDELLWRASTTASSHAGACSSHNGRVKVAFMFLARGRLPLVALWERFFRGHEGQFSIYFHISPKFRYDEPPQSSVFYKRRIPSKPVQWGRPSMIDAERRLLGNALLDHSNQRFVLLSESCIPLFNVTFIYDYLVNTNQSFLGSFDDPSKVGRGRYNKRMHPRVALSDWRKGSQWFEVDRELAIRIVSDVVYYPVFRDHCRPPCYADEHYLPTLTNILCPQSTSKRSVTWADWSRGGSHPRTYMGRDVREELLNGVKFGYNCSYNGRMSNVCFLFGRKFHASTLQPLLSLGTKVLGFN</sequence>
<dbReference type="InterPro" id="IPR054722">
    <property type="entry name" value="PolX-like_BBD"/>
</dbReference>
<dbReference type="InterPro" id="IPR044174">
    <property type="entry name" value="BC10-like"/>
</dbReference>
<proteinExistence type="predicted"/>
<evidence type="ECO:0000256" key="3">
    <source>
        <dbReference type="ARBA" id="ARBA00022679"/>
    </source>
</evidence>
<evidence type="ECO:0000256" key="7">
    <source>
        <dbReference type="SAM" id="Phobius"/>
    </source>
</evidence>
<name>A0A484LPI2_9ASTE</name>
<dbReference type="OrthoDB" id="191334at2759"/>
<feature type="domain" description="Retrovirus-related Pol polyprotein from transposon TNT 1-94-like beta-barrel" evidence="8">
    <location>
        <begin position="347"/>
        <end position="425"/>
    </location>
</feature>
<dbReference type="PANTHER" id="PTHR31042">
    <property type="entry name" value="CORE-2/I-BRANCHING BETA-1,6-N-ACETYLGLUCOSAMINYLTRANSFERASE FAMILY PROTEIN-RELATED"/>
    <property type="match status" value="1"/>
</dbReference>
<reference evidence="9 10" key="1">
    <citation type="submission" date="2018-04" db="EMBL/GenBank/DDBJ databases">
        <authorList>
            <person name="Vogel A."/>
        </authorList>
    </citation>
    <scope>NUCLEOTIDE SEQUENCE [LARGE SCALE GENOMIC DNA]</scope>
</reference>
<dbReference type="GO" id="GO:0016020">
    <property type="term" value="C:membrane"/>
    <property type="evidence" value="ECO:0007669"/>
    <property type="project" value="UniProtKB-SubCell"/>
</dbReference>
<keyword evidence="3" id="KW-0808">Transferase</keyword>
<dbReference type="GO" id="GO:0016757">
    <property type="term" value="F:glycosyltransferase activity"/>
    <property type="evidence" value="ECO:0007669"/>
    <property type="project" value="UniProtKB-KW"/>
</dbReference>
<dbReference type="Pfam" id="PF05553">
    <property type="entry name" value="DUF761"/>
    <property type="match status" value="1"/>
</dbReference>
<dbReference type="InterPro" id="IPR008480">
    <property type="entry name" value="DUF761_pln"/>
</dbReference>
<keyword evidence="4 7" id="KW-0472">Membrane</keyword>
<dbReference type="PANTHER" id="PTHR31042:SF91">
    <property type="entry name" value="CORE-2_I-BRANCHING BETA-1,6-N-ACETYLGLUCOSAMINYLTRANSFERASE FAMILY PROTEIN"/>
    <property type="match status" value="1"/>
</dbReference>
<evidence type="ECO:0000256" key="5">
    <source>
        <dbReference type="ARBA" id="ARBA00023180"/>
    </source>
</evidence>
<keyword evidence="10" id="KW-1185">Reference proteome</keyword>
<keyword evidence="7" id="KW-1133">Transmembrane helix</keyword>
<evidence type="ECO:0000256" key="6">
    <source>
        <dbReference type="SAM" id="MobiDB-lite"/>
    </source>
</evidence>
<evidence type="ECO:0000256" key="1">
    <source>
        <dbReference type="ARBA" id="ARBA00004606"/>
    </source>
</evidence>
<comment type="subcellular location">
    <subcellularLocation>
        <location evidence="1">Membrane</location>
        <topology evidence="1">Single-pass type II membrane protein</topology>
    </subcellularLocation>
</comment>
<protein>
    <recommendedName>
        <fullName evidence="8">Retrovirus-related Pol polyprotein from transposon TNT 1-94-like beta-barrel domain-containing protein</fullName>
    </recommendedName>
</protein>
<dbReference type="EMBL" id="OOIL02001788">
    <property type="protein sequence ID" value="VFQ78184.1"/>
    <property type="molecule type" value="Genomic_DNA"/>
</dbReference>
<keyword evidence="5" id="KW-0325">Glycoprotein</keyword>
<accession>A0A484LPI2</accession>
<gene>
    <name evidence="9" type="ORF">CCAM_LOCUS19960</name>
</gene>
<feature type="transmembrane region" description="Helical" evidence="7">
    <location>
        <begin position="589"/>
        <end position="611"/>
    </location>
</feature>